<name>A0A4Y9S253_9CAUL</name>
<keyword evidence="1" id="KW-0540">Nuclease</keyword>
<proteinExistence type="predicted"/>
<dbReference type="InterPro" id="IPR003615">
    <property type="entry name" value="HNH_nuc"/>
</dbReference>
<accession>A0A4Y9S253</accession>
<keyword evidence="1" id="KW-0378">Hydrolase</keyword>
<organism evidence="1 2">
    <name type="scientific">Brevundimonas intermedia</name>
    <dbReference type="NCBI Taxonomy" id="74315"/>
    <lineage>
        <taxon>Bacteria</taxon>
        <taxon>Pseudomonadati</taxon>
        <taxon>Pseudomonadota</taxon>
        <taxon>Alphaproteobacteria</taxon>
        <taxon>Caulobacterales</taxon>
        <taxon>Caulobacteraceae</taxon>
        <taxon>Brevundimonas</taxon>
    </lineage>
</organism>
<gene>
    <name evidence="1" type="ORF">EGY25_02055</name>
</gene>
<comment type="caution">
    <text evidence="1">The sequence shown here is derived from an EMBL/GenBank/DDBJ whole genome shotgun (WGS) entry which is preliminary data.</text>
</comment>
<evidence type="ECO:0000313" key="1">
    <source>
        <dbReference type="EMBL" id="TFW14015.1"/>
    </source>
</evidence>
<dbReference type="CDD" id="cd00085">
    <property type="entry name" value="HNHc"/>
    <property type="match status" value="1"/>
</dbReference>
<sequence length="288" mass="31961">MNRLPLPMIEFRTALEAAFQGIADENRRDLHFSAFADFAQLEKAYCDNAVAGSLHAMSRVASGPADPVVLGGLHKSDLTALYSKYFVPAEKPARRLYEALKVTANGKCPLCGGVGHVRTLDHYLPKANFPLYSVLPKNLVPCCRDCNTEKLNSFALTADKQTLHPYFDADRYFTERWVDAIVIVGKIPVIEFFAAPPSNWSDIEVSRAKAHFDAYGLAAKFSVEAAADLPETIQTRVTTMAASTPEAFSSYLSEKSETLALPVNHWRRVMFAALARDVWFCSQTFLQT</sequence>
<dbReference type="GO" id="GO:0004519">
    <property type="term" value="F:endonuclease activity"/>
    <property type="evidence" value="ECO:0007669"/>
    <property type="project" value="UniProtKB-KW"/>
</dbReference>
<dbReference type="EMBL" id="SPVH01000002">
    <property type="protein sequence ID" value="TFW14015.1"/>
    <property type="molecule type" value="Genomic_DNA"/>
</dbReference>
<reference evidence="1 2" key="1">
    <citation type="submission" date="2019-03" db="EMBL/GenBank/DDBJ databases">
        <title>Draft genome of Brevundimonas sp. a heavy metal resistant soil bacteria.</title>
        <authorList>
            <person name="Soto J."/>
        </authorList>
    </citation>
    <scope>NUCLEOTIDE SEQUENCE [LARGE SCALE GENOMIC DNA]</scope>
    <source>
        <strain evidence="1 2">B-10</strain>
    </source>
</reference>
<dbReference type="RefSeq" id="WP_135193407.1">
    <property type="nucleotide sequence ID" value="NZ_SPVH01000002.1"/>
</dbReference>
<dbReference type="OrthoDB" id="9816185at2"/>
<dbReference type="Gene3D" id="1.10.30.50">
    <property type="match status" value="1"/>
</dbReference>
<dbReference type="Proteomes" id="UP000298216">
    <property type="component" value="Unassembled WGS sequence"/>
</dbReference>
<keyword evidence="1" id="KW-0255">Endonuclease</keyword>
<evidence type="ECO:0000313" key="2">
    <source>
        <dbReference type="Proteomes" id="UP000298216"/>
    </source>
</evidence>
<dbReference type="AlphaFoldDB" id="A0A4Y9S253"/>
<protein>
    <submittedName>
        <fullName evidence="1">HNH endonuclease</fullName>
    </submittedName>
</protein>
<keyword evidence="2" id="KW-1185">Reference proteome</keyword>